<keyword evidence="2" id="KW-1185">Reference proteome</keyword>
<dbReference type="Proteomes" id="UP000651010">
    <property type="component" value="Unassembled WGS sequence"/>
</dbReference>
<proteinExistence type="predicted"/>
<accession>A0ABR9GCK3</accession>
<name>A0ABR9GCK3_9GAMM</name>
<sequence length="158" mass="17741">MGRVVCSVGESGDFVNSWDRSKVIEKVASAADELGASNPQQQRQLVFSCGNATEKEAYFGLMSFFYDPNLQKNHYERQKLAATILLSVAPSSPIALDASVYASAQHWNLSVSELPSYWCKVFGREEVIAFLDDLIDSCSEPKLKRSVEAMLFWARRYE</sequence>
<protein>
    <submittedName>
        <fullName evidence="1">Uncharacterized protein</fullName>
    </submittedName>
</protein>
<comment type="caution">
    <text evidence="1">The sequence shown here is derived from an EMBL/GenBank/DDBJ whole genome shotgun (WGS) entry which is preliminary data.</text>
</comment>
<evidence type="ECO:0000313" key="1">
    <source>
        <dbReference type="EMBL" id="MBE1161770.1"/>
    </source>
</evidence>
<dbReference type="RefSeq" id="WP_192556609.1">
    <property type="nucleotide sequence ID" value="NZ_JACZZA010000009.1"/>
</dbReference>
<gene>
    <name evidence="1" type="ORF">IGX34_15410</name>
</gene>
<reference evidence="1 2" key="1">
    <citation type="submission" date="2020-09" db="EMBL/GenBank/DDBJ databases">
        <title>Dyella sp. 7MK23 isolated from forest soil.</title>
        <authorList>
            <person name="Fu J."/>
        </authorList>
    </citation>
    <scope>NUCLEOTIDE SEQUENCE [LARGE SCALE GENOMIC DNA]</scope>
    <source>
        <strain evidence="1 2">7MK23</strain>
    </source>
</reference>
<dbReference type="EMBL" id="JACZZA010000009">
    <property type="protein sequence ID" value="MBE1161770.1"/>
    <property type="molecule type" value="Genomic_DNA"/>
</dbReference>
<organism evidence="1 2">
    <name type="scientific">Dyella acidiphila</name>
    <dbReference type="NCBI Taxonomy" id="2775866"/>
    <lineage>
        <taxon>Bacteria</taxon>
        <taxon>Pseudomonadati</taxon>
        <taxon>Pseudomonadota</taxon>
        <taxon>Gammaproteobacteria</taxon>
        <taxon>Lysobacterales</taxon>
        <taxon>Rhodanobacteraceae</taxon>
        <taxon>Dyella</taxon>
    </lineage>
</organism>
<evidence type="ECO:0000313" key="2">
    <source>
        <dbReference type="Proteomes" id="UP000651010"/>
    </source>
</evidence>